<gene>
    <name evidence="1" type="ORF">WUBG_00940</name>
</gene>
<protein>
    <submittedName>
        <fullName evidence="1">Uncharacterized protein</fullName>
    </submittedName>
</protein>
<organism evidence="1 2">
    <name type="scientific">Wuchereria bancrofti</name>
    <dbReference type="NCBI Taxonomy" id="6293"/>
    <lineage>
        <taxon>Eukaryota</taxon>
        <taxon>Metazoa</taxon>
        <taxon>Ecdysozoa</taxon>
        <taxon>Nematoda</taxon>
        <taxon>Chromadorea</taxon>
        <taxon>Rhabditida</taxon>
        <taxon>Spirurina</taxon>
        <taxon>Spiruromorpha</taxon>
        <taxon>Filarioidea</taxon>
        <taxon>Onchocercidae</taxon>
        <taxon>Wuchereria</taxon>
    </lineage>
</organism>
<dbReference type="AlphaFoldDB" id="J9FEY0"/>
<name>J9FEY0_WUCBA</name>
<sequence length="57" mass="6261">MVDEADPKYQTLVGIDNEKIFSEKKAPTIGGMVDQADPAYQTLVGMENGKVFQEKGK</sequence>
<accession>J9FEY0</accession>
<evidence type="ECO:0000313" key="1">
    <source>
        <dbReference type="EMBL" id="EJW88152.1"/>
    </source>
</evidence>
<dbReference type="EMBL" id="ADBV01000190">
    <property type="protein sequence ID" value="EJW88152.1"/>
    <property type="molecule type" value="Genomic_DNA"/>
</dbReference>
<dbReference type="Proteomes" id="UP000004810">
    <property type="component" value="Unassembled WGS sequence"/>
</dbReference>
<proteinExistence type="predicted"/>
<dbReference type="InterPro" id="IPR004296">
    <property type="entry name" value="DUF236"/>
</dbReference>
<evidence type="ECO:0000313" key="2">
    <source>
        <dbReference type="Proteomes" id="UP000004810"/>
    </source>
</evidence>
<comment type="caution">
    <text evidence="1">The sequence shown here is derived from an EMBL/GenBank/DDBJ whole genome shotgun (WGS) entry which is preliminary data.</text>
</comment>
<reference evidence="2" key="1">
    <citation type="submission" date="2012-08" db="EMBL/GenBank/DDBJ databases">
        <title>The Genome Sequence of Wuchereria bancrofti.</title>
        <authorList>
            <person name="Nutman T.B."/>
            <person name="Fink D.L."/>
            <person name="Russ C."/>
            <person name="Young S."/>
            <person name="Zeng Q."/>
            <person name="Koehrsen M."/>
            <person name="Alvarado L."/>
            <person name="Berlin A."/>
            <person name="Chapman S.B."/>
            <person name="Chen Z."/>
            <person name="Freedman E."/>
            <person name="Gellesch M."/>
            <person name="Goldberg J."/>
            <person name="Griggs A."/>
            <person name="Gujja S."/>
            <person name="Heilman E.R."/>
            <person name="Heiman D."/>
            <person name="Hepburn T."/>
            <person name="Howarth C."/>
            <person name="Jen D."/>
            <person name="Larson L."/>
            <person name="Lewis B."/>
            <person name="Mehta T."/>
            <person name="Park D."/>
            <person name="Pearson M."/>
            <person name="Roberts A."/>
            <person name="Saif S."/>
            <person name="Shea T."/>
            <person name="Shenoy N."/>
            <person name="Sisk P."/>
            <person name="Stolte C."/>
            <person name="Sykes S."/>
            <person name="Walk T."/>
            <person name="White J."/>
            <person name="Yandava C."/>
            <person name="Haas B."/>
            <person name="Henn M.R."/>
            <person name="Nusbaum C."/>
            <person name="Birren B."/>
        </authorList>
    </citation>
    <scope>NUCLEOTIDE SEQUENCE [LARGE SCALE GENOMIC DNA]</scope>
    <source>
        <strain evidence="2">NA</strain>
    </source>
</reference>
<dbReference type="Pfam" id="PF03057">
    <property type="entry name" value="DUF236"/>
    <property type="match status" value="2"/>
</dbReference>